<comment type="caution">
    <text evidence="1">The sequence shown here is derived from an EMBL/GenBank/DDBJ whole genome shotgun (WGS) entry which is preliminary data.</text>
</comment>
<dbReference type="AlphaFoldDB" id="A0A8X6M5M7"/>
<sequence length="143" mass="16216">MEDLSTSIRTDEQKCAELQSFGKQICIFTARREYVAEMINIEKSIPSRTPETTQKLEEVAASVDEKIKMLESKMFEFLPCPVPLCTHNFKYKSVKRGTTGPLIRPAKLNPNASKSNTKDTTEFKITRKIAKNNNFPAENANNI</sequence>
<gene>
    <name evidence="1" type="ORF">TNCT_398631</name>
</gene>
<evidence type="ECO:0000313" key="1">
    <source>
        <dbReference type="EMBL" id="GFR32952.1"/>
    </source>
</evidence>
<dbReference type="Proteomes" id="UP000887116">
    <property type="component" value="Unassembled WGS sequence"/>
</dbReference>
<dbReference type="EMBL" id="BMAO01009731">
    <property type="protein sequence ID" value="GFR32952.1"/>
    <property type="molecule type" value="Genomic_DNA"/>
</dbReference>
<accession>A0A8X6M5M7</accession>
<reference evidence="1" key="1">
    <citation type="submission" date="2020-07" db="EMBL/GenBank/DDBJ databases">
        <title>Multicomponent nature underlies the extraordinary mechanical properties of spider dragline silk.</title>
        <authorList>
            <person name="Kono N."/>
            <person name="Nakamura H."/>
            <person name="Mori M."/>
            <person name="Yoshida Y."/>
            <person name="Ohtoshi R."/>
            <person name="Malay A.D."/>
            <person name="Moran D.A.P."/>
            <person name="Tomita M."/>
            <person name="Numata K."/>
            <person name="Arakawa K."/>
        </authorList>
    </citation>
    <scope>NUCLEOTIDE SEQUENCE</scope>
</reference>
<protein>
    <submittedName>
        <fullName evidence="1">Uncharacterized protein</fullName>
    </submittedName>
</protein>
<evidence type="ECO:0000313" key="2">
    <source>
        <dbReference type="Proteomes" id="UP000887116"/>
    </source>
</evidence>
<organism evidence="1 2">
    <name type="scientific">Trichonephila clavata</name>
    <name type="common">Joro spider</name>
    <name type="synonym">Nephila clavata</name>
    <dbReference type="NCBI Taxonomy" id="2740835"/>
    <lineage>
        <taxon>Eukaryota</taxon>
        <taxon>Metazoa</taxon>
        <taxon>Ecdysozoa</taxon>
        <taxon>Arthropoda</taxon>
        <taxon>Chelicerata</taxon>
        <taxon>Arachnida</taxon>
        <taxon>Araneae</taxon>
        <taxon>Araneomorphae</taxon>
        <taxon>Entelegynae</taxon>
        <taxon>Araneoidea</taxon>
        <taxon>Nephilidae</taxon>
        <taxon>Trichonephila</taxon>
    </lineage>
</organism>
<name>A0A8X6M5M7_TRICU</name>
<keyword evidence="2" id="KW-1185">Reference proteome</keyword>
<proteinExistence type="predicted"/>